<dbReference type="CDD" id="cd00047">
    <property type="entry name" value="PTPc"/>
    <property type="match status" value="1"/>
</dbReference>
<keyword evidence="5" id="KW-0812">Transmembrane</keyword>
<keyword evidence="5" id="KW-0472">Membrane</keyword>
<dbReference type="SMART" id="SM00404">
    <property type="entry name" value="PTPc_motif"/>
    <property type="match status" value="1"/>
</dbReference>
<dbReference type="GO" id="GO:0004725">
    <property type="term" value="F:protein tyrosine phosphatase activity"/>
    <property type="evidence" value="ECO:0007669"/>
    <property type="project" value="UniProtKB-EC"/>
</dbReference>
<dbReference type="Pfam" id="PF00102">
    <property type="entry name" value="Y_phosphatase"/>
    <property type="match status" value="2"/>
</dbReference>
<dbReference type="PANTHER" id="PTHR19134">
    <property type="entry name" value="RECEPTOR-TYPE TYROSINE-PROTEIN PHOSPHATASE"/>
    <property type="match status" value="1"/>
</dbReference>
<sequence>MDGFKLYVSNTSTIQHDSYLCYEDGPGLPNITQTIPCYELGKYVIYYDDKGSTESNGRVDGPVVELCYVAINGCEKSSWGSTCQFVCAENCIERHCYPGNGSCVWGCNPKNCLNDICNKDTAVCTHGCKERRTGRYCNKYNIAYDGHVGQVPSGSTDDGLANDGIETTCVKTTGPNVRFHVDLKEKSIVTGMYIILADGTTTDGYHTVYASNTSNTWTSGTVLYNGTHLPTDIYFDAVFRFLTYVPPVHSPVTELELCEIGIIGCPPSHYGPLCKTTCPKNCNGPCDLESGICILGCMNGWTDVKCDKECNNGLYGKDCLEECSANCWNTTCNHVTGKCIGGCKDGWRGFNCSQTCPVGQFGRNCTGFCQGCVSSMCHHISGLCDNTTSCNPGYEHTVKCDISCDDGDFGIGCAQKCYCLSAPCSKAVGKCPPGGCEAGFHGKSCNKECNSGTFGQNCDNVCIGCISSMCDSIEGLCKNTTGCKPGYLYDKYCNKTCDDGHFGKNCTGKCNCLTGTCDIFAGICEDGSESRIEEPSNTAAIGGGVSAVILVVILLVVVFIVLQGISFLYADKLTVFTSHFNILLGLQKQNGNGNEYANVNIDDKVDTEDVTFTLKDREDTDLQIDENGDENVYFNVTSKLDISMYQIQIENLKKAIIEKQRDEGFKKEYEMLPRGLLYAHVEGSKEENKSYSEGDTKHDYINASYIDNYEKEKAYIAAQGPKKVTLRDFWHMIWQDNVGKIVMVTQLIENRKAKCERYWPKTVTEPLVVNNFIVTMKEEIEQTVYVYRSLTVLNKNTAQERTIHHFHFTQWPDHGVPDSIKLVKFYRKVRSQKCNQHGPMLVHCSAGIGRTGTFIAIDALYENGKKVGHVNIMEYIQMARKDRINMVQTHEQYEAVFEALLELFTVPETAIPKNGFCQYISDHEQATLPRNQDLYKSQFQRLEALRPLYPPSAFTAATSKENHIKNSANKIFPHDNYRPYLMSYGKTHNDYINAVIIPGYAENSKFLVTQCPLEKTVVDFWTMVYDHDSNIVVLLDQLNKNAPLWDEKQEVLELELFSILQEDASNTVGVTVDFIS</sequence>
<dbReference type="PANTHER" id="PTHR19134:SF562">
    <property type="entry name" value="PROTEIN-TYROSINE-PHOSPHATASE"/>
    <property type="match status" value="1"/>
</dbReference>
<dbReference type="InterPro" id="IPR000242">
    <property type="entry name" value="PTP_cat"/>
</dbReference>
<proteinExistence type="inferred from homology"/>
<dbReference type="PRINTS" id="PR00700">
    <property type="entry name" value="PRTYPHPHTASE"/>
</dbReference>
<name>A0A8S3S331_MYTED</name>
<keyword evidence="3 8" id="KW-0378">Hydrolase</keyword>
<keyword evidence="4" id="KW-0904">Protein phosphatase</keyword>
<dbReference type="InterPro" id="IPR029021">
    <property type="entry name" value="Prot-tyrosine_phosphatase-like"/>
</dbReference>
<keyword evidence="5" id="KW-1133">Transmembrane helix</keyword>
<feature type="domain" description="Tyrosine-protein phosphatase" evidence="6">
    <location>
        <begin position="935"/>
        <end position="1076"/>
    </location>
</feature>
<dbReference type="EMBL" id="CAJPWZ010001352">
    <property type="protein sequence ID" value="CAG2213413.1"/>
    <property type="molecule type" value="Genomic_DNA"/>
</dbReference>
<feature type="domain" description="Tyrosine specific protein phosphatases" evidence="7">
    <location>
        <begin position="820"/>
        <end position="894"/>
    </location>
</feature>
<dbReference type="EC" id="3.1.3.48" evidence="2"/>
<gene>
    <name evidence="8" type="ORF">MEDL_27339</name>
</gene>
<evidence type="ECO:0000256" key="1">
    <source>
        <dbReference type="ARBA" id="ARBA00009580"/>
    </source>
</evidence>
<evidence type="ECO:0000313" key="9">
    <source>
        <dbReference type="Proteomes" id="UP000683360"/>
    </source>
</evidence>
<feature type="domain" description="Tyrosine-protein phosphatase" evidence="6">
    <location>
        <begin position="666"/>
        <end position="903"/>
    </location>
</feature>
<dbReference type="SUPFAM" id="SSF52799">
    <property type="entry name" value="(Phosphotyrosine protein) phosphatases II"/>
    <property type="match status" value="2"/>
</dbReference>
<dbReference type="InterPro" id="IPR000387">
    <property type="entry name" value="Tyr_Pase_dom"/>
</dbReference>
<keyword evidence="9" id="KW-1185">Reference proteome</keyword>
<dbReference type="SMART" id="SM00181">
    <property type="entry name" value="EGF"/>
    <property type="match status" value="3"/>
</dbReference>
<protein>
    <recommendedName>
        <fullName evidence="2">protein-tyrosine-phosphatase</fullName>
        <ecNumber evidence="2">3.1.3.48</ecNumber>
    </recommendedName>
</protein>
<dbReference type="InterPro" id="IPR016130">
    <property type="entry name" value="Tyr_Pase_AS"/>
</dbReference>
<organism evidence="8 9">
    <name type="scientific">Mytilus edulis</name>
    <name type="common">Blue mussel</name>
    <dbReference type="NCBI Taxonomy" id="6550"/>
    <lineage>
        <taxon>Eukaryota</taxon>
        <taxon>Metazoa</taxon>
        <taxon>Spiralia</taxon>
        <taxon>Lophotrochozoa</taxon>
        <taxon>Mollusca</taxon>
        <taxon>Bivalvia</taxon>
        <taxon>Autobranchia</taxon>
        <taxon>Pteriomorphia</taxon>
        <taxon>Mytilida</taxon>
        <taxon>Mytiloidea</taxon>
        <taxon>Mytilidae</taxon>
        <taxon>Mytilinae</taxon>
        <taxon>Mytilus</taxon>
    </lineage>
</organism>
<dbReference type="InterPro" id="IPR003595">
    <property type="entry name" value="Tyr_Pase_cat"/>
</dbReference>
<comment type="similarity">
    <text evidence="1">Belongs to the protein-tyrosine phosphatase family.</text>
</comment>
<comment type="caution">
    <text evidence="8">The sequence shown here is derived from an EMBL/GenBank/DDBJ whole genome shotgun (WGS) entry which is preliminary data.</text>
</comment>
<evidence type="ECO:0000259" key="6">
    <source>
        <dbReference type="PROSITE" id="PS50055"/>
    </source>
</evidence>
<evidence type="ECO:0000259" key="7">
    <source>
        <dbReference type="PROSITE" id="PS50056"/>
    </source>
</evidence>
<dbReference type="PROSITE" id="PS50056">
    <property type="entry name" value="TYR_PHOSPHATASE_2"/>
    <property type="match status" value="1"/>
</dbReference>
<evidence type="ECO:0000256" key="2">
    <source>
        <dbReference type="ARBA" id="ARBA00013064"/>
    </source>
</evidence>
<feature type="transmembrane region" description="Helical" evidence="5">
    <location>
        <begin position="539"/>
        <end position="562"/>
    </location>
</feature>
<dbReference type="InterPro" id="IPR050348">
    <property type="entry name" value="Protein-Tyr_Phosphatase"/>
</dbReference>
<dbReference type="InterPro" id="IPR000742">
    <property type="entry name" value="EGF"/>
</dbReference>
<accession>A0A8S3S331</accession>
<dbReference type="PROSITE" id="PS00383">
    <property type="entry name" value="TYR_PHOSPHATASE_1"/>
    <property type="match status" value="1"/>
</dbReference>
<dbReference type="Gene3D" id="3.90.190.10">
    <property type="entry name" value="Protein tyrosine phosphatase superfamily"/>
    <property type="match status" value="2"/>
</dbReference>
<evidence type="ECO:0000313" key="8">
    <source>
        <dbReference type="EMBL" id="CAG2213413.1"/>
    </source>
</evidence>
<evidence type="ECO:0000256" key="3">
    <source>
        <dbReference type="ARBA" id="ARBA00022801"/>
    </source>
</evidence>
<evidence type="ECO:0000256" key="4">
    <source>
        <dbReference type="ARBA" id="ARBA00022912"/>
    </source>
</evidence>
<dbReference type="Proteomes" id="UP000683360">
    <property type="component" value="Unassembled WGS sequence"/>
</dbReference>
<evidence type="ECO:0000256" key="5">
    <source>
        <dbReference type="SAM" id="Phobius"/>
    </source>
</evidence>
<dbReference type="OrthoDB" id="6101828at2759"/>
<dbReference type="AlphaFoldDB" id="A0A8S3S331"/>
<dbReference type="Gene3D" id="2.170.300.10">
    <property type="entry name" value="Tie2 ligand-binding domain superfamily"/>
    <property type="match status" value="2"/>
</dbReference>
<reference evidence="8" key="1">
    <citation type="submission" date="2021-03" db="EMBL/GenBank/DDBJ databases">
        <authorList>
            <person name="Bekaert M."/>
        </authorList>
    </citation>
    <scope>NUCLEOTIDE SEQUENCE</scope>
</reference>
<dbReference type="PROSITE" id="PS50055">
    <property type="entry name" value="TYR_PHOSPHATASE_PTP"/>
    <property type="match status" value="2"/>
</dbReference>
<dbReference type="SMART" id="SM00194">
    <property type="entry name" value="PTPc"/>
    <property type="match status" value="1"/>
</dbReference>